<protein>
    <submittedName>
        <fullName evidence="3">Uncharacterized protein</fullName>
    </submittedName>
</protein>
<dbReference type="RefSeq" id="WP_132259598.1">
    <property type="nucleotide sequence ID" value="NZ_SLZQ01000010.1"/>
</dbReference>
<dbReference type="OrthoDB" id="8536851at2"/>
<dbReference type="AlphaFoldDB" id="A0A4R3HRJ2"/>
<accession>A0A4R3HRJ2</accession>
<feature type="signal peptide" evidence="2">
    <location>
        <begin position="1"/>
        <end position="22"/>
    </location>
</feature>
<evidence type="ECO:0000256" key="2">
    <source>
        <dbReference type="SAM" id="SignalP"/>
    </source>
</evidence>
<sequence length="141" mass="15321">MHKIIKPALLLLALASAAAAQASDVNFGVSVGGEMAPGVYGRVNIGNTRPAVVYAQPVVIVPPPRPLQPIYMNVPPGHAKNWGKHCHRYHACNQPVYFVRTAEYGGPGGGHRGDHHHDHHYDRHDDHHGHGKGHGHGKHKH</sequence>
<dbReference type="EMBL" id="SLZQ01000010">
    <property type="protein sequence ID" value="TCS35592.1"/>
    <property type="molecule type" value="Genomic_DNA"/>
</dbReference>
<feature type="compositionally biased region" description="Basic and acidic residues" evidence="1">
    <location>
        <begin position="111"/>
        <end position="128"/>
    </location>
</feature>
<feature type="chain" id="PRO_5020816148" evidence="2">
    <location>
        <begin position="23"/>
        <end position="141"/>
    </location>
</feature>
<gene>
    <name evidence="3" type="ORF">EDC30_11060</name>
</gene>
<feature type="compositionally biased region" description="Basic residues" evidence="1">
    <location>
        <begin position="129"/>
        <end position="141"/>
    </location>
</feature>
<comment type="caution">
    <text evidence="3">The sequence shown here is derived from an EMBL/GenBank/DDBJ whole genome shotgun (WGS) entry which is preliminary data.</text>
</comment>
<proteinExistence type="predicted"/>
<evidence type="ECO:0000313" key="3">
    <source>
        <dbReference type="EMBL" id="TCS35592.1"/>
    </source>
</evidence>
<keyword evidence="2" id="KW-0732">Signal</keyword>
<organism evidence="3 4">
    <name type="scientific">Paucimonas lemoignei</name>
    <name type="common">Pseudomonas lemoignei</name>
    <dbReference type="NCBI Taxonomy" id="29443"/>
    <lineage>
        <taxon>Bacteria</taxon>
        <taxon>Pseudomonadati</taxon>
        <taxon>Pseudomonadota</taxon>
        <taxon>Betaproteobacteria</taxon>
        <taxon>Burkholderiales</taxon>
        <taxon>Burkholderiaceae</taxon>
        <taxon>Paucimonas</taxon>
    </lineage>
</organism>
<evidence type="ECO:0000256" key="1">
    <source>
        <dbReference type="SAM" id="MobiDB-lite"/>
    </source>
</evidence>
<dbReference type="Proteomes" id="UP000295382">
    <property type="component" value="Unassembled WGS sequence"/>
</dbReference>
<name>A0A4R3HRJ2_PAULE</name>
<reference evidence="3 4" key="1">
    <citation type="submission" date="2019-03" db="EMBL/GenBank/DDBJ databases">
        <title>Genomic Encyclopedia of Type Strains, Phase IV (KMG-IV): sequencing the most valuable type-strain genomes for metagenomic binning, comparative biology and taxonomic classification.</title>
        <authorList>
            <person name="Goeker M."/>
        </authorList>
    </citation>
    <scope>NUCLEOTIDE SEQUENCE [LARGE SCALE GENOMIC DNA]</scope>
    <source>
        <strain evidence="3 4">DSM 7445</strain>
    </source>
</reference>
<keyword evidence="4" id="KW-1185">Reference proteome</keyword>
<evidence type="ECO:0000313" key="4">
    <source>
        <dbReference type="Proteomes" id="UP000295382"/>
    </source>
</evidence>
<feature type="region of interest" description="Disordered" evidence="1">
    <location>
        <begin position="103"/>
        <end position="141"/>
    </location>
</feature>